<dbReference type="Pfam" id="PF13240">
    <property type="entry name" value="Zn_Ribbon_1"/>
    <property type="match status" value="1"/>
</dbReference>
<keyword evidence="1" id="KW-0812">Transmembrane</keyword>
<feature type="domain" description="Zinc-ribbon" evidence="2">
    <location>
        <begin position="40"/>
        <end position="62"/>
    </location>
</feature>
<proteinExistence type="predicted"/>
<feature type="transmembrane region" description="Helical" evidence="1">
    <location>
        <begin position="77"/>
        <end position="99"/>
    </location>
</feature>
<keyword evidence="1" id="KW-0472">Membrane</keyword>
<dbReference type="InterPro" id="IPR026870">
    <property type="entry name" value="Zinc_ribbon_dom"/>
</dbReference>
<evidence type="ECO:0000313" key="3">
    <source>
        <dbReference type="EMBL" id="WFB39853.1"/>
    </source>
</evidence>
<reference evidence="3 4" key="1">
    <citation type="submission" date="2023-03" db="EMBL/GenBank/DDBJ databases">
        <authorList>
            <person name="Ruckert-Reed C."/>
        </authorList>
    </citation>
    <scope>NUCLEOTIDE SEQUENCE [LARGE SCALE GENOMIC DNA]</scope>
    <source>
        <strain evidence="3 4">DSM 115425</strain>
    </source>
</reference>
<sequence length="256" mass="28342">MLSLPALSFFFIAVFLISLGFLLIYRHGSQTARIGAAERHCPNCGKKVTSSAKFCPYCGTSLGRESKSTSKPKQYRYIYLPLLVAAVSTFLMFAGSSAFSRTASINKSVTETATNQQDSTDLVFSHLSRKDQLREIIFYGFSHSKTFKQNGISMTTFPPMGKGLVVHGYTKNSYSVYPYGYASGGVPLIEITQLQKDTGGTKTLVYFGMKTNTFYADSNSPVDTQNIDNFCNAQGGIKTLRSIKFREYNPNPVFEN</sequence>
<dbReference type="Proteomes" id="UP001220228">
    <property type="component" value="Chromosome"/>
</dbReference>
<accession>A0ABY8DS89</accession>
<dbReference type="RefSeq" id="WP_049170293.1">
    <property type="nucleotide sequence ID" value="NZ_CP120687.1"/>
</dbReference>
<keyword evidence="4" id="KW-1185">Reference proteome</keyword>
<protein>
    <submittedName>
        <fullName evidence="3">Zinc ribbon domain-containing protein</fullName>
    </submittedName>
</protein>
<evidence type="ECO:0000256" key="1">
    <source>
        <dbReference type="SAM" id="Phobius"/>
    </source>
</evidence>
<evidence type="ECO:0000313" key="4">
    <source>
        <dbReference type="Proteomes" id="UP001220228"/>
    </source>
</evidence>
<keyword evidence="1" id="KW-1133">Transmembrane helix</keyword>
<organism evidence="3 4">
    <name type="scientific">Lacticaseibacillus huelsenbergensis</name>
    <dbReference type="NCBI Taxonomy" id="3035291"/>
    <lineage>
        <taxon>Bacteria</taxon>
        <taxon>Bacillati</taxon>
        <taxon>Bacillota</taxon>
        <taxon>Bacilli</taxon>
        <taxon>Lactobacillales</taxon>
        <taxon>Lactobacillaceae</taxon>
        <taxon>Lacticaseibacillus</taxon>
    </lineage>
</organism>
<gene>
    <name evidence="3" type="ORF">LHUE1_000602</name>
</gene>
<name>A0ABY8DS89_9LACO</name>
<dbReference type="EMBL" id="CP120687">
    <property type="protein sequence ID" value="WFB39853.1"/>
    <property type="molecule type" value="Genomic_DNA"/>
</dbReference>
<evidence type="ECO:0000259" key="2">
    <source>
        <dbReference type="Pfam" id="PF13240"/>
    </source>
</evidence>
<feature type="transmembrane region" description="Helical" evidence="1">
    <location>
        <begin position="6"/>
        <end position="25"/>
    </location>
</feature>